<keyword evidence="3" id="KW-1185">Reference proteome</keyword>
<sequence>MAEGHDATGRRASDEEDRPAPELRWVQVREPRRALEIGRNGRIVASEYHEEYDAWEVLLETYDEYERGGDEG</sequence>
<dbReference type="GeneID" id="72183795"/>
<name>A0A8U0HVG8_9EURY</name>
<evidence type="ECO:0000313" key="3">
    <source>
        <dbReference type="Proteomes" id="UP000830729"/>
    </source>
</evidence>
<dbReference type="AlphaFoldDB" id="A0A8U0HVG8"/>
<evidence type="ECO:0000256" key="1">
    <source>
        <dbReference type="SAM" id="MobiDB-lite"/>
    </source>
</evidence>
<dbReference type="KEGG" id="halx:M0R89_01310"/>
<organism evidence="2 3">
    <name type="scientific">Halorussus limi</name>
    <dbReference type="NCBI Taxonomy" id="2938695"/>
    <lineage>
        <taxon>Archaea</taxon>
        <taxon>Methanobacteriati</taxon>
        <taxon>Methanobacteriota</taxon>
        <taxon>Stenosarchaea group</taxon>
        <taxon>Halobacteria</taxon>
        <taxon>Halobacteriales</taxon>
        <taxon>Haladaptataceae</taxon>
        <taxon>Halorussus</taxon>
    </lineage>
</organism>
<evidence type="ECO:0000313" key="2">
    <source>
        <dbReference type="EMBL" id="UPV74723.1"/>
    </source>
</evidence>
<gene>
    <name evidence="2" type="ORF">M0R89_01310</name>
</gene>
<dbReference type="RefSeq" id="WP_248650767.1">
    <property type="nucleotide sequence ID" value="NZ_CP096659.1"/>
</dbReference>
<feature type="region of interest" description="Disordered" evidence="1">
    <location>
        <begin position="1"/>
        <end position="23"/>
    </location>
</feature>
<proteinExistence type="predicted"/>
<reference evidence="2 3" key="1">
    <citation type="submission" date="2022-04" db="EMBL/GenBank/DDBJ databases">
        <title>Diverse halophilic archaea isolated from saline environments.</title>
        <authorList>
            <person name="Cui H.-L."/>
        </authorList>
    </citation>
    <scope>NUCLEOTIDE SEQUENCE [LARGE SCALE GENOMIC DNA]</scope>
    <source>
        <strain evidence="2 3">XZYJT49</strain>
    </source>
</reference>
<dbReference type="Proteomes" id="UP000830729">
    <property type="component" value="Chromosome"/>
</dbReference>
<accession>A0A8U0HVG8</accession>
<protein>
    <submittedName>
        <fullName evidence="2">Uncharacterized protein</fullName>
    </submittedName>
</protein>
<dbReference type="EMBL" id="CP096659">
    <property type="protein sequence ID" value="UPV74723.1"/>
    <property type="molecule type" value="Genomic_DNA"/>
</dbReference>